<dbReference type="NCBIfam" id="TIGR02937">
    <property type="entry name" value="sigma70-ECF"/>
    <property type="match status" value="1"/>
</dbReference>
<feature type="compositionally biased region" description="Pro residues" evidence="6">
    <location>
        <begin position="429"/>
        <end position="447"/>
    </location>
</feature>
<dbReference type="SUPFAM" id="SSF88659">
    <property type="entry name" value="Sigma3 and sigma4 domains of RNA polymerase sigma factors"/>
    <property type="match status" value="1"/>
</dbReference>
<dbReference type="GO" id="GO:0016987">
    <property type="term" value="F:sigma factor activity"/>
    <property type="evidence" value="ECO:0007669"/>
    <property type="project" value="UniProtKB-KW"/>
</dbReference>
<feature type="region of interest" description="Disordered" evidence="6">
    <location>
        <begin position="414"/>
        <end position="519"/>
    </location>
</feature>
<evidence type="ECO:0000259" key="9">
    <source>
        <dbReference type="Pfam" id="PF13490"/>
    </source>
</evidence>
<proteinExistence type="inferred from homology"/>
<feature type="domain" description="RNA polymerase sigma factor 70 region 4 type 2" evidence="8">
    <location>
        <begin position="131"/>
        <end position="177"/>
    </location>
</feature>
<protein>
    <submittedName>
        <fullName evidence="10">RNA polymerase sigma factor, sigma-70 family</fullName>
    </submittedName>
</protein>
<dbReference type="Gene3D" id="1.10.1740.10">
    <property type="match status" value="1"/>
</dbReference>
<evidence type="ECO:0000256" key="5">
    <source>
        <dbReference type="ARBA" id="ARBA00023163"/>
    </source>
</evidence>
<dbReference type="GO" id="GO:0006352">
    <property type="term" value="P:DNA-templated transcription initiation"/>
    <property type="evidence" value="ECO:0007669"/>
    <property type="project" value="InterPro"/>
</dbReference>
<dbReference type="InterPro" id="IPR007627">
    <property type="entry name" value="RNA_pol_sigma70_r2"/>
</dbReference>
<dbReference type="Gene3D" id="1.10.10.10">
    <property type="entry name" value="Winged helix-like DNA-binding domain superfamily/Winged helix DNA-binding domain"/>
    <property type="match status" value="1"/>
</dbReference>
<dbReference type="PANTHER" id="PTHR43133:SF8">
    <property type="entry name" value="RNA POLYMERASE SIGMA FACTOR HI_1459-RELATED"/>
    <property type="match status" value="1"/>
</dbReference>
<dbReference type="AlphaFoldDB" id="A0A1H4PHJ8"/>
<feature type="compositionally biased region" description="Gly residues" evidence="6">
    <location>
        <begin position="453"/>
        <end position="515"/>
    </location>
</feature>
<dbReference type="Pfam" id="PF04542">
    <property type="entry name" value="Sigma70_r2"/>
    <property type="match status" value="1"/>
</dbReference>
<feature type="compositionally biased region" description="Low complexity" evidence="6">
    <location>
        <begin position="703"/>
        <end position="714"/>
    </location>
</feature>
<dbReference type="EMBL" id="FNSQ01000005">
    <property type="protein sequence ID" value="SEC06810.1"/>
    <property type="molecule type" value="Genomic_DNA"/>
</dbReference>
<feature type="domain" description="Putative zinc-finger" evidence="9">
    <location>
        <begin position="197"/>
        <end position="230"/>
    </location>
</feature>
<evidence type="ECO:0000313" key="11">
    <source>
        <dbReference type="Proteomes" id="UP000183750"/>
    </source>
</evidence>
<name>A0A1H4PHJ8_9MICO</name>
<evidence type="ECO:0000259" key="7">
    <source>
        <dbReference type="Pfam" id="PF04542"/>
    </source>
</evidence>
<evidence type="ECO:0000259" key="8">
    <source>
        <dbReference type="Pfam" id="PF08281"/>
    </source>
</evidence>
<feature type="compositionally biased region" description="Pro residues" evidence="6">
    <location>
        <begin position="676"/>
        <end position="702"/>
    </location>
</feature>
<dbReference type="Pfam" id="PF08281">
    <property type="entry name" value="Sigma70_r4_2"/>
    <property type="match status" value="1"/>
</dbReference>
<dbReference type="Pfam" id="PF13490">
    <property type="entry name" value="zf-HC2"/>
    <property type="match status" value="1"/>
</dbReference>
<keyword evidence="3" id="KW-0731">Sigma factor</keyword>
<feature type="region of interest" description="Disordered" evidence="6">
    <location>
        <begin position="365"/>
        <end position="393"/>
    </location>
</feature>
<sequence length="733" mass="73284">MTVDHDSTSHDESIADADLVLRTRSGDAAAFGELWRRHYPSGMSVARSITSSIDPDDLVQESYTRIYQAIIKGGGPNGSFRAYLFTSIRNTAAAWGRSRRDTAIDELDTVADPDSTEQAANEALDRSLTAQAFRSLPSRWQEVLWYTEIEQMKPQEAATLLGMKAGAVSQLAFRAREGLREAWIQAHLRSAEPGSDCQWTIEHLGAYSRGNLSTRDHKRLEQHLEDCARCMIVAAEAKDVSKRLALVLLPLVLGVSGSAGYLAALQGGGTPIVALAAMPSTITQGAVVAGGSGPAGGSTGTGGSAGAGGAGATTGGAGTAGGAASGGGFLSGVGALVGAGSAALVVAGVVAASTIIPGLAGANPAASLPSAGDTDSSAISADVGPDDSMSSDEKTVLIEDSDDDADELVEPPVEAPITPQPAEDTAPALAPPVIPVDPVTPAPPVDPTDPGDGEPGGENPGGENPGGENPGGENPGGENPGGENPGGENPGGENPGGENPGGENPGEGENGGGLPAGTPSVGGADVTFIIDLDNIVTTHYVVPVAGIVGSVVSTTIGGGTGGNGTTTLSPHRDDPSVGYGEIDLRPSLQQICENATVEFFYVAGDRVGPSTSVTLRDLGGFDPGALCLLTLDDAQSVAAPADQASLAPAEVAPVEEAPPAAPAEAPAPVTEEPAPAVEPAPVAEPAPVTEPAPAAEPAPVEAPAPVEEPVTAPAQKAVADQTVAVVDETVPAL</sequence>
<feature type="domain" description="RNA polymerase sigma-70 region 2" evidence="7">
    <location>
        <begin position="34"/>
        <end position="99"/>
    </location>
</feature>
<dbReference type="Gene3D" id="1.10.10.1320">
    <property type="entry name" value="Anti-sigma factor, zinc-finger domain"/>
    <property type="match status" value="1"/>
</dbReference>
<dbReference type="Proteomes" id="UP000183750">
    <property type="component" value="Unassembled WGS sequence"/>
</dbReference>
<evidence type="ECO:0000256" key="1">
    <source>
        <dbReference type="ARBA" id="ARBA00010641"/>
    </source>
</evidence>
<keyword evidence="5" id="KW-0804">Transcription</keyword>
<dbReference type="GO" id="GO:0003677">
    <property type="term" value="F:DNA binding"/>
    <property type="evidence" value="ECO:0007669"/>
    <property type="project" value="UniProtKB-KW"/>
</dbReference>
<dbReference type="OrthoDB" id="4990598at2"/>
<accession>A0A1H4PHJ8</accession>
<keyword evidence="2" id="KW-0805">Transcription regulation</keyword>
<dbReference type="InterPro" id="IPR041916">
    <property type="entry name" value="Anti_sigma_zinc_sf"/>
</dbReference>
<reference evidence="11" key="1">
    <citation type="submission" date="2016-10" db="EMBL/GenBank/DDBJ databases">
        <authorList>
            <person name="Varghese N."/>
            <person name="Submissions S."/>
        </authorList>
    </citation>
    <scope>NUCLEOTIDE SEQUENCE [LARGE SCALE GENOMIC DNA]</scope>
    <source>
        <strain evidence="11">DSM 16089</strain>
    </source>
</reference>
<organism evidence="10 11">
    <name type="scientific">Microbacterium hydrocarbonoxydans</name>
    <dbReference type="NCBI Taxonomy" id="273678"/>
    <lineage>
        <taxon>Bacteria</taxon>
        <taxon>Bacillati</taxon>
        <taxon>Actinomycetota</taxon>
        <taxon>Actinomycetes</taxon>
        <taxon>Micrococcales</taxon>
        <taxon>Microbacteriaceae</taxon>
        <taxon>Microbacterium</taxon>
    </lineage>
</organism>
<dbReference type="InterPro" id="IPR013324">
    <property type="entry name" value="RNA_pol_sigma_r3/r4-like"/>
</dbReference>
<evidence type="ECO:0000313" key="10">
    <source>
        <dbReference type="EMBL" id="SEC06810.1"/>
    </source>
</evidence>
<keyword evidence="4" id="KW-0238">DNA-binding</keyword>
<dbReference type="InterPro" id="IPR039425">
    <property type="entry name" value="RNA_pol_sigma-70-like"/>
</dbReference>
<feature type="compositionally biased region" description="Low complexity" evidence="6">
    <location>
        <begin position="647"/>
        <end position="675"/>
    </location>
</feature>
<evidence type="ECO:0000256" key="4">
    <source>
        <dbReference type="ARBA" id="ARBA00023125"/>
    </source>
</evidence>
<keyword evidence="11" id="KW-1185">Reference proteome</keyword>
<dbReference type="InterPro" id="IPR036388">
    <property type="entry name" value="WH-like_DNA-bd_sf"/>
</dbReference>
<gene>
    <name evidence="10" type="ORF">SAMN04489807_2796</name>
</gene>
<dbReference type="PANTHER" id="PTHR43133">
    <property type="entry name" value="RNA POLYMERASE ECF-TYPE SIGMA FACTO"/>
    <property type="match status" value="1"/>
</dbReference>
<feature type="region of interest" description="Disordered" evidence="6">
    <location>
        <begin position="647"/>
        <end position="717"/>
    </location>
</feature>
<comment type="similarity">
    <text evidence="1">Belongs to the sigma-70 factor family. ECF subfamily.</text>
</comment>
<dbReference type="InterPro" id="IPR013325">
    <property type="entry name" value="RNA_pol_sigma_r2"/>
</dbReference>
<dbReference type="InterPro" id="IPR027383">
    <property type="entry name" value="Znf_put"/>
</dbReference>
<dbReference type="SUPFAM" id="SSF88946">
    <property type="entry name" value="Sigma2 domain of RNA polymerase sigma factors"/>
    <property type="match status" value="1"/>
</dbReference>
<dbReference type="InterPro" id="IPR014284">
    <property type="entry name" value="RNA_pol_sigma-70_dom"/>
</dbReference>
<evidence type="ECO:0000256" key="3">
    <source>
        <dbReference type="ARBA" id="ARBA00023082"/>
    </source>
</evidence>
<evidence type="ECO:0000256" key="6">
    <source>
        <dbReference type="SAM" id="MobiDB-lite"/>
    </source>
</evidence>
<evidence type="ECO:0000256" key="2">
    <source>
        <dbReference type="ARBA" id="ARBA00023015"/>
    </source>
</evidence>
<dbReference type="InterPro" id="IPR013249">
    <property type="entry name" value="RNA_pol_sigma70_r4_t2"/>
</dbReference>